<protein>
    <submittedName>
        <fullName evidence="4">GTPase-activating protein gyp10</fullName>
    </submittedName>
</protein>
<dbReference type="RefSeq" id="XP_017997892.1">
    <property type="nucleotide sequence ID" value="XM_018143073.1"/>
</dbReference>
<comment type="caution">
    <text evidence="4">The sequence shown here is derived from an EMBL/GenBank/DDBJ whole genome shotgun (WGS) entry which is preliminary data.</text>
</comment>
<dbReference type="Gene3D" id="1.10.8.1310">
    <property type="match status" value="1"/>
</dbReference>
<name>A0A0N0NKJ7_9EURO</name>
<keyword evidence="1" id="KW-0343">GTPase activation</keyword>
<dbReference type="GeneID" id="28734953"/>
<evidence type="ECO:0000256" key="2">
    <source>
        <dbReference type="SAM" id="MobiDB-lite"/>
    </source>
</evidence>
<evidence type="ECO:0000259" key="3">
    <source>
        <dbReference type="PROSITE" id="PS50086"/>
    </source>
</evidence>
<evidence type="ECO:0000313" key="4">
    <source>
        <dbReference type="EMBL" id="KPI37929.1"/>
    </source>
</evidence>
<evidence type="ECO:0000313" key="5">
    <source>
        <dbReference type="Proteomes" id="UP000038010"/>
    </source>
</evidence>
<dbReference type="STRING" id="1664694.A0A0N0NKJ7"/>
<dbReference type="GO" id="GO:0005789">
    <property type="term" value="C:endoplasmic reticulum membrane"/>
    <property type="evidence" value="ECO:0007669"/>
    <property type="project" value="TreeGrafter"/>
</dbReference>
<dbReference type="Gene3D" id="1.10.472.80">
    <property type="entry name" value="Ypt/Rab-GAP domain of gyp1p, domain 3"/>
    <property type="match status" value="1"/>
</dbReference>
<dbReference type="SUPFAM" id="SSF47923">
    <property type="entry name" value="Ypt/Rab-GAP domain of gyp1p"/>
    <property type="match status" value="2"/>
</dbReference>
<keyword evidence="5" id="KW-1185">Reference proteome</keyword>
<dbReference type="InterPro" id="IPR045913">
    <property type="entry name" value="TBC20/Gyp8-like"/>
</dbReference>
<dbReference type="PROSITE" id="PS50086">
    <property type="entry name" value="TBC_RABGAP"/>
    <property type="match status" value="1"/>
</dbReference>
<sequence length="399" mass="44838">MSDAEEKHGDAGATSLEQRPPLDDSNATMKRVQIKQACQKADLQYLGRLADSEGGLLDDGLRQLAWPVLLQCSGSSDGTNTDWKQLPAHRDEEQVEKDVNRAFVYYPSNESPKVIDARKRVLSDLIVRVLRTHPMLCYFQGFHDIVQVVLLVLGAEAAYSAIESISLFRIRDYMLPTMDPVKKHLALLPCILYAADLELAKHLTLPNPLYALPAALTLYAHQIEQYSDIARLFDFILAHEPVMSIYLFAAIIMSRRAELLEFAPEEDEILFAVLQKLPQPLNLEPLIARALEVFQQFPPDRLPGRGWRGISSSSVLKSTHPGQPLSVADAEKCFRKQAAEVQWEKRMQKAMQTALRNRLPITAGAVALGLGVLSFYLRRSGHDQHLVSFAQYLLGMVRR</sequence>
<dbReference type="EMBL" id="LFJN01000021">
    <property type="protein sequence ID" value="KPI37929.1"/>
    <property type="molecule type" value="Genomic_DNA"/>
</dbReference>
<dbReference type="InterPro" id="IPR000195">
    <property type="entry name" value="Rab-GAP-TBC_dom"/>
</dbReference>
<dbReference type="PANTHER" id="PTHR20913:SF7">
    <property type="entry name" value="RE60063P"/>
    <property type="match status" value="1"/>
</dbReference>
<feature type="region of interest" description="Disordered" evidence="2">
    <location>
        <begin position="1"/>
        <end position="30"/>
    </location>
</feature>
<reference evidence="4 5" key="1">
    <citation type="submission" date="2015-06" db="EMBL/GenBank/DDBJ databases">
        <title>Draft genome of the ant-associated black yeast Phialophora attae CBS 131958.</title>
        <authorList>
            <person name="Moreno L.F."/>
            <person name="Stielow B.J."/>
            <person name="de Hoog S."/>
            <person name="Vicente V.A."/>
            <person name="Weiss V.A."/>
            <person name="de Vries M."/>
            <person name="Cruz L.M."/>
            <person name="Souza E.M."/>
        </authorList>
    </citation>
    <scope>NUCLEOTIDE SEQUENCE [LARGE SCALE GENOMIC DNA]</scope>
    <source>
        <strain evidence="4 5">CBS 131958</strain>
    </source>
</reference>
<dbReference type="Pfam" id="PF00566">
    <property type="entry name" value="RabGAP-TBC"/>
    <property type="match status" value="1"/>
</dbReference>
<dbReference type="Proteomes" id="UP000038010">
    <property type="component" value="Unassembled WGS sequence"/>
</dbReference>
<dbReference type="GO" id="GO:0006888">
    <property type="term" value="P:endoplasmic reticulum to Golgi vesicle-mediated transport"/>
    <property type="evidence" value="ECO:0007669"/>
    <property type="project" value="TreeGrafter"/>
</dbReference>
<feature type="domain" description="Rab-GAP TBC" evidence="3">
    <location>
        <begin position="56"/>
        <end position="240"/>
    </location>
</feature>
<organism evidence="4 5">
    <name type="scientific">Cyphellophora attinorum</name>
    <dbReference type="NCBI Taxonomy" id="1664694"/>
    <lineage>
        <taxon>Eukaryota</taxon>
        <taxon>Fungi</taxon>
        <taxon>Dikarya</taxon>
        <taxon>Ascomycota</taxon>
        <taxon>Pezizomycotina</taxon>
        <taxon>Eurotiomycetes</taxon>
        <taxon>Chaetothyriomycetidae</taxon>
        <taxon>Chaetothyriales</taxon>
        <taxon>Cyphellophoraceae</taxon>
        <taxon>Cyphellophora</taxon>
    </lineage>
</organism>
<evidence type="ECO:0000256" key="1">
    <source>
        <dbReference type="ARBA" id="ARBA00022468"/>
    </source>
</evidence>
<accession>A0A0N0NKJ7</accession>
<dbReference type="AlphaFoldDB" id="A0A0N0NKJ7"/>
<proteinExistence type="predicted"/>
<dbReference type="InterPro" id="IPR035969">
    <property type="entry name" value="Rab-GAP_TBC_sf"/>
</dbReference>
<dbReference type="SMART" id="SM00164">
    <property type="entry name" value="TBC"/>
    <property type="match status" value="1"/>
</dbReference>
<dbReference type="OrthoDB" id="206700at2759"/>
<dbReference type="VEuPathDB" id="FungiDB:AB675_3052"/>
<feature type="compositionally biased region" description="Basic and acidic residues" evidence="2">
    <location>
        <begin position="1"/>
        <end position="10"/>
    </location>
</feature>
<gene>
    <name evidence="4" type="ORF">AB675_3052</name>
</gene>
<dbReference type="PANTHER" id="PTHR20913">
    <property type="entry name" value="TBC1 DOMAIN FAMILY MEMBER 20/GTPASE"/>
    <property type="match status" value="1"/>
</dbReference>
<dbReference type="GO" id="GO:0005096">
    <property type="term" value="F:GTPase activator activity"/>
    <property type="evidence" value="ECO:0007669"/>
    <property type="project" value="UniProtKB-KW"/>
</dbReference>